<dbReference type="RefSeq" id="XP_007603993.1">
    <property type="nucleotide sequence ID" value="XM_007603931.1"/>
</dbReference>
<dbReference type="SUPFAM" id="SSF57850">
    <property type="entry name" value="RING/U-box"/>
    <property type="match status" value="1"/>
</dbReference>
<dbReference type="EMBL" id="JH370132">
    <property type="protein sequence ID" value="ELA42442.1"/>
    <property type="molecule type" value="Genomic_DNA"/>
</dbReference>
<organism evidence="5 6">
    <name type="scientific">Vittaforma corneae (strain ATCC 50505)</name>
    <name type="common">Microsporidian parasite</name>
    <name type="synonym">Nosema corneum</name>
    <dbReference type="NCBI Taxonomy" id="993615"/>
    <lineage>
        <taxon>Eukaryota</taxon>
        <taxon>Fungi</taxon>
        <taxon>Fungi incertae sedis</taxon>
        <taxon>Microsporidia</taxon>
        <taxon>Nosematidae</taxon>
        <taxon>Vittaforma</taxon>
    </lineage>
</organism>
<feature type="domain" description="C2H2-type" evidence="4">
    <location>
        <begin position="34"/>
        <end position="56"/>
    </location>
</feature>
<dbReference type="STRING" id="993615.L2GQ37"/>
<evidence type="ECO:0000256" key="1">
    <source>
        <dbReference type="ARBA" id="ARBA00022723"/>
    </source>
</evidence>
<dbReference type="GO" id="GO:0003713">
    <property type="term" value="F:transcription coactivator activity"/>
    <property type="evidence" value="ECO:0007669"/>
    <property type="project" value="TreeGrafter"/>
</dbReference>
<dbReference type="GO" id="GO:0006357">
    <property type="term" value="P:regulation of transcription by RNA polymerase II"/>
    <property type="evidence" value="ECO:0007669"/>
    <property type="project" value="TreeGrafter"/>
</dbReference>
<protein>
    <recommendedName>
        <fullName evidence="4">C2H2-type domain-containing protein</fullName>
    </recommendedName>
</protein>
<evidence type="ECO:0000256" key="3">
    <source>
        <dbReference type="ARBA" id="ARBA00022833"/>
    </source>
</evidence>
<keyword evidence="1" id="KW-0479">Metal-binding</keyword>
<evidence type="ECO:0000256" key="2">
    <source>
        <dbReference type="ARBA" id="ARBA00022771"/>
    </source>
</evidence>
<keyword evidence="3" id="KW-0862">Zinc</keyword>
<dbReference type="InterPro" id="IPR036388">
    <property type="entry name" value="WH-like_DNA-bd_sf"/>
</dbReference>
<dbReference type="Pfam" id="PF22941">
    <property type="entry name" value="TADA2A-like_3rd"/>
    <property type="match status" value="1"/>
</dbReference>
<dbReference type="PANTHER" id="PTHR12374:SF20">
    <property type="entry name" value="TRANSCRIPTIONAL ADAPTER 2-ALPHA"/>
    <property type="match status" value="1"/>
</dbReference>
<dbReference type="Proteomes" id="UP000011082">
    <property type="component" value="Unassembled WGS sequence"/>
</dbReference>
<dbReference type="PANTHER" id="PTHR12374">
    <property type="entry name" value="TRANSCRIPTIONAL ADAPTOR 2 ADA2 -RELATED"/>
    <property type="match status" value="1"/>
</dbReference>
<dbReference type="InParanoid" id="L2GQ37"/>
<dbReference type="PROSITE" id="PS00028">
    <property type="entry name" value="ZINC_FINGER_C2H2_1"/>
    <property type="match status" value="1"/>
</dbReference>
<proteinExistence type="predicted"/>
<evidence type="ECO:0000313" key="5">
    <source>
        <dbReference type="EMBL" id="ELA42442.1"/>
    </source>
</evidence>
<name>L2GQ37_VITCO</name>
<dbReference type="Gene3D" id="3.30.60.90">
    <property type="match status" value="1"/>
</dbReference>
<sequence length="344" mass="40703">MAFAKTLKEQKLHIFCDYCFRNITFHTYYRCEDCKFDSCEACFFQELETDIHKKTHKFRVISNLETCPDSSNWRMIDELLLLDGLLSCGFGNFDDISKILPAKDQNEVKKHFYELVGIVDNEDGEKSFEIIPKSNPNDSFIASFMSKRKEFDSEILNEYEALIENLIFEDDDSELDTEFKRYLLNNYKTVLKRRKVWRNFIFDRNLTDVERYLDKEKTDIGEVAGRLKWLAQFISKNDFNVFIAGLVREKRLKESLSKNPEFLSVQSENLMNNTANLSEKELKLCIQLKLAPELYIKLKKMAIERYLARLPLKAALLGLFRSEDHERVMVLYKWFLDQNIVIEN</sequence>
<dbReference type="GO" id="GO:0003682">
    <property type="term" value="F:chromatin binding"/>
    <property type="evidence" value="ECO:0007669"/>
    <property type="project" value="TreeGrafter"/>
</dbReference>
<dbReference type="InterPro" id="IPR055141">
    <property type="entry name" value="TADA2A_B-like_dom"/>
</dbReference>
<dbReference type="InterPro" id="IPR009057">
    <property type="entry name" value="Homeodomain-like_sf"/>
</dbReference>
<reference evidence="6" key="1">
    <citation type="submission" date="2011-05" db="EMBL/GenBank/DDBJ databases">
        <title>The genome sequence of Vittaforma corneae strain ATCC 50505.</title>
        <authorList>
            <consortium name="The Broad Institute Genome Sequencing Platform"/>
            <person name="Cuomo C."/>
            <person name="Didier E."/>
            <person name="Bowers L."/>
            <person name="Young S.K."/>
            <person name="Zeng Q."/>
            <person name="Gargeya S."/>
            <person name="Fitzgerald M."/>
            <person name="Haas B."/>
            <person name="Abouelleil A."/>
            <person name="Alvarado L."/>
            <person name="Arachchi H.M."/>
            <person name="Berlin A."/>
            <person name="Chapman S.B."/>
            <person name="Gearin G."/>
            <person name="Goldberg J."/>
            <person name="Griggs A."/>
            <person name="Gujja S."/>
            <person name="Hansen M."/>
            <person name="Heiman D."/>
            <person name="Howarth C."/>
            <person name="Larimer J."/>
            <person name="Lui A."/>
            <person name="MacDonald P.J.P."/>
            <person name="McCowen C."/>
            <person name="Montmayeur A."/>
            <person name="Murphy C."/>
            <person name="Neiman D."/>
            <person name="Pearson M."/>
            <person name="Priest M."/>
            <person name="Roberts A."/>
            <person name="Saif S."/>
            <person name="Shea T."/>
            <person name="Sisk P."/>
            <person name="Stolte C."/>
            <person name="Sykes S."/>
            <person name="Wortman J."/>
            <person name="Nusbaum C."/>
            <person name="Birren B."/>
        </authorList>
    </citation>
    <scope>NUCLEOTIDE SEQUENCE [LARGE SCALE GENOMIC DNA]</scope>
    <source>
        <strain evidence="6">ATCC 50505</strain>
    </source>
</reference>
<dbReference type="GO" id="GO:0005634">
    <property type="term" value="C:nucleus"/>
    <property type="evidence" value="ECO:0007669"/>
    <property type="project" value="TreeGrafter"/>
</dbReference>
<accession>L2GQ37</accession>
<dbReference type="OrthoDB" id="270417at2759"/>
<dbReference type="InterPro" id="IPR013087">
    <property type="entry name" value="Znf_C2H2_type"/>
</dbReference>
<dbReference type="GO" id="GO:0008270">
    <property type="term" value="F:zinc ion binding"/>
    <property type="evidence" value="ECO:0007669"/>
    <property type="project" value="UniProtKB-KW"/>
</dbReference>
<evidence type="ECO:0000259" key="4">
    <source>
        <dbReference type="PROSITE" id="PS00028"/>
    </source>
</evidence>
<dbReference type="OMA" id="CCIDICP"/>
<dbReference type="InterPro" id="IPR043145">
    <property type="entry name" value="Znf_ZZ_sf"/>
</dbReference>
<dbReference type="Gene3D" id="1.10.10.10">
    <property type="entry name" value="Winged helix-like DNA-binding domain superfamily/Winged helix DNA-binding domain"/>
    <property type="match status" value="1"/>
</dbReference>
<keyword evidence="6" id="KW-1185">Reference proteome</keyword>
<dbReference type="AlphaFoldDB" id="L2GQ37"/>
<dbReference type="VEuPathDB" id="MicrosporidiaDB:VICG_00541"/>
<dbReference type="HOGENOM" id="CLU_018273_0_0_1"/>
<gene>
    <name evidence="5" type="ORF">VICG_00541</name>
</gene>
<keyword evidence="2" id="KW-0863">Zinc-finger</keyword>
<dbReference type="GeneID" id="19881258"/>
<dbReference type="GO" id="GO:0006338">
    <property type="term" value="P:chromatin remodeling"/>
    <property type="evidence" value="ECO:0007669"/>
    <property type="project" value="TreeGrafter"/>
</dbReference>
<dbReference type="FunCoup" id="L2GQ37">
    <property type="interactions" value="71"/>
</dbReference>
<dbReference type="SUPFAM" id="SSF46689">
    <property type="entry name" value="Homeodomain-like"/>
    <property type="match status" value="1"/>
</dbReference>
<evidence type="ECO:0000313" key="6">
    <source>
        <dbReference type="Proteomes" id="UP000011082"/>
    </source>
</evidence>